<name>A0A9N9EA82_9GLOM</name>
<dbReference type="SUPFAM" id="SSF53098">
    <property type="entry name" value="Ribonuclease H-like"/>
    <property type="match status" value="1"/>
</dbReference>
<dbReference type="PANTHER" id="PTHR32294:SF5">
    <property type="entry name" value="DNA POLYMERASE III POLC-TYPE"/>
    <property type="match status" value="1"/>
</dbReference>
<feature type="non-terminal residue" evidence="2">
    <location>
        <position position="409"/>
    </location>
</feature>
<dbReference type="Gene3D" id="3.20.20.140">
    <property type="entry name" value="Metal-dependent hydrolases"/>
    <property type="match status" value="1"/>
</dbReference>
<dbReference type="GO" id="GO:0006260">
    <property type="term" value="P:DNA replication"/>
    <property type="evidence" value="ECO:0007669"/>
    <property type="project" value="InterPro"/>
</dbReference>
<organism evidence="2 3">
    <name type="scientific">Ambispora gerdemannii</name>
    <dbReference type="NCBI Taxonomy" id="144530"/>
    <lineage>
        <taxon>Eukaryota</taxon>
        <taxon>Fungi</taxon>
        <taxon>Fungi incertae sedis</taxon>
        <taxon>Mucoromycota</taxon>
        <taxon>Glomeromycotina</taxon>
        <taxon>Glomeromycetes</taxon>
        <taxon>Archaeosporales</taxon>
        <taxon>Ambisporaceae</taxon>
        <taxon>Ambispora</taxon>
    </lineage>
</organism>
<dbReference type="GO" id="GO:0008408">
    <property type="term" value="F:3'-5' exonuclease activity"/>
    <property type="evidence" value="ECO:0007669"/>
    <property type="project" value="InterPro"/>
</dbReference>
<dbReference type="PANTHER" id="PTHR32294">
    <property type="entry name" value="DNA POLYMERASE III SUBUNIT ALPHA"/>
    <property type="match status" value="1"/>
</dbReference>
<dbReference type="InterPro" id="IPR012337">
    <property type="entry name" value="RNaseH-like_sf"/>
</dbReference>
<dbReference type="OrthoDB" id="2413547at2759"/>
<dbReference type="EMBL" id="CAJVPL010007221">
    <property type="protein sequence ID" value="CAG8668458.1"/>
    <property type="molecule type" value="Genomic_DNA"/>
</dbReference>
<dbReference type="InterPro" id="IPR011708">
    <property type="entry name" value="DNA_pol3_alpha_NTPase_dom"/>
</dbReference>
<dbReference type="AlphaFoldDB" id="A0A9N9EA82"/>
<accession>A0A9N9EA82</accession>
<dbReference type="InterPro" id="IPR004805">
    <property type="entry name" value="DnaE2/DnaE/PolC"/>
</dbReference>
<sequence length="409" mass="47089">MFPERKSYSLEKLSHIPGRGKVVQTHRALDDSKLLAELLGKFLKNLKENKITQWGKVRGLIREGFFPNRGYRIKVLANSQEGLHNLYCLITLSHTTRLFKKPSVFRSDLVKYRRGLLIGAAGGREGEIFSLFSSANSEERKKEKLHFYDYVETTEESKIPAIASHDVYYCQIKEKLLKEIIVANEGMNGSRHYLYYQATLEEEEDLVVNKVGTVNVQQPPLNYSATGSSGREEKDLISAYTQRANEIFAYKIVQKTHEDGYLVGSRGSIGSSFIAYLCGITDLNPLPFYKFCQKCRYVEPYETQDRIYSGYDYREKEKCPACSSPLIMEGHNLPFETFFGWEGEKTPDIDLNFSGEYQKSAHNYVRQLLGEDSVYRIGTINTLSQQTAEIFWREHLKLRKTLNSDFNEE</sequence>
<evidence type="ECO:0000259" key="1">
    <source>
        <dbReference type="Pfam" id="PF07733"/>
    </source>
</evidence>
<evidence type="ECO:0000313" key="2">
    <source>
        <dbReference type="EMBL" id="CAG8668458.1"/>
    </source>
</evidence>
<feature type="domain" description="Bacterial DNA polymerase III alpha subunit NTPase" evidence="1">
    <location>
        <begin position="247"/>
        <end position="388"/>
    </location>
</feature>
<gene>
    <name evidence="2" type="ORF">AGERDE_LOCUS12146</name>
</gene>
<dbReference type="Proteomes" id="UP000789831">
    <property type="component" value="Unassembled WGS sequence"/>
</dbReference>
<reference evidence="2" key="1">
    <citation type="submission" date="2021-06" db="EMBL/GenBank/DDBJ databases">
        <authorList>
            <person name="Kallberg Y."/>
            <person name="Tangrot J."/>
            <person name="Rosling A."/>
        </authorList>
    </citation>
    <scope>NUCLEOTIDE SEQUENCE</scope>
    <source>
        <strain evidence="2">MT106</strain>
    </source>
</reference>
<comment type="caution">
    <text evidence="2">The sequence shown here is derived from an EMBL/GenBank/DDBJ whole genome shotgun (WGS) entry which is preliminary data.</text>
</comment>
<protein>
    <submittedName>
        <fullName evidence="2">13310_t:CDS:1</fullName>
    </submittedName>
</protein>
<dbReference type="Pfam" id="PF07733">
    <property type="entry name" value="DNA_pol3_alpha"/>
    <property type="match status" value="1"/>
</dbReference>
<keyword evidence="3" id="KW-1185">Reference proteome</keyword>
<proteinExistence type="predicted"/>
<evidence type="ECO:0000313" key="3">
    <source>
        <dbReference type="Proteomes" id="UP000789831"/>
    </source>
</evidence>